<organism evidence="8 9">
    <name type="scientific">Pycnococcus provasolii</name>
    <dbReference type="NCBI Taxonomy" id="41880"/>
    <lineage>
        <taxon>Eukaryota</taxon>
        <taxon>Viridiplantae</taxon>
        <taxon>Chlorophyta</taxon>
        <taxon>Pseudoscourfieldiophyceae</taxon>
        <taxon>Pseudoscourfieldiales</taxon>
        <taxon>Pycnococcaceae</taxon>
        <taxon>Pycnococcus</taxon>
    </lineage>
</organism>
<keyword evidence="2" id="KW-0333">Golgi apparatus</keyword>
<dbReference type="EMBL" id="BNJQ01000033">
    <property type="protein sequence ID" value="GHP11303.1"/>
    <property type="molecule type" value="Genomic_DNA"/>
</dbReference>
<dbReference type="GO" id="GO:0005795">
    <property type="term" value="C:Golgi stack"/>
    <property type="evidence" value="ECO:0007669"/>
    <property type="project" value="TreeGrafter"/>
</dbReference>
<reference evidence="8" key="1">
    <citation type="submission" date="2020-10" db="EMBL/GenBank/DDBJ databases">
        <title>Unveiling of a novel bifunctional photoreceptor, Dualchrome1, isolated from a cosmopolitan green alga.</title>
        <authorList>
            <person name="Suzuki S."/>
            <person name="Kawachi M."/>
        </authorList>
    </citation>
    <scope>NUCLEOTIDE SEQUENCE</scope>
    <source>
        <strain evidence="8">NIES 2893</strain>
    </source>
</reference>
<feature type="compositionally biased region" description="Gly residues" evidence="5">
    <location>
        <begin position="103"/>
        <end position="116"/>
    </location>
</feature>
<evidence type="ECO:0000256" key="2">
    <source>
        <dbReference type="ARBA" id="ARBA00023034"/>
    </source>
</evidence>
<dbReference type="Gene3D" id="1.25.10.10">
    <property type="entry name" value="Leucine-rich Repeat Variant"/>
    <property type="match status" value="1"/>
</dbReference>
<dbReference type="GO" id="GO:0012507">
    <property type="term" value="C:ER to Golgi transport vesicle membrane"/>
    <property type="evidence" value="ECO:0007669"/>
    <property type="project" value="TreeGrafter"/>
</dbReference>
<dbReference type="Pfam" id="PF04871">
    <property type="entry name" value="Uso1_p115_C"/>
    <property type="match status" value="1"/>
</dbReference>
<dbReference type="GO" id="GO:0048280">
    <property type="term" value="P:vesicle fusion with Golgi apparatus"/>
    <property type="evidence" value="ECO:0007669"/>
    <property type="project" value="InterPro"/>
</dbReference>
<evidence type="ECO:0000256" key="1">
    <source>
        <dbReference type="ARBA" id="ARBA00004555"/>
    </source>
</evidence>
<evidence type="ECO:0000256" key="3">
    <source>
        <dbReference type="ARBA" id="ARBA00023054"/>
    </source>
</evidence>
<feature type="compositionally biased region" description="Basic and acidic residues" evidence="5">
    <location>
        <begin position="120"/>
        <end position="132"/>
    </location>
</feature>
<proteinExistence type="predicted"/>
<gene>
    <name evidence="8" type="ORF">PPROV_001003100</name>
</gene>
<keyword evidence="9" id="KW-1185">Reference proteome</keyword>
<feature type="region of interest" description="Disordered" evidence="5">
    <location>
        <begin position="767"/>
        <end position="788"/>
    </location>
</feature>
<evidence type="ECO:0000313" key="8">
    <source>
        <dbReference type="EMBL" id="GHP11303.1"/>
    </source>
</evidence>
<feature type="region of interest" description="Disordered" evidence="5">
    <location>
        <begin position="987"/>
        <end position="1009"/>
    </location>
</feature>
<dbReference type="Pfam" id="PF04869">
    <property type="entry name" value="Uso1_p115_head"/>
    <property type="match status" value="1"/>
</dbReference>
<name>A0A830HX44_9CHLO</name>
<dbReference type="SUPFAM" id="SSF48371">
    <property type="entry name" value="ARM repeat"/>
    <property type="match status" value="1"/>
</dbReference>
<dbReference type="PANTHER" id="PTHR10013">
    <property type="entry name" value="GENERAL VESICULAR TRANSPORT FACTOR P115"/>
    <property type="match status" value="1"/>
</dbReference>
<dbReference type="GO" id="GO:0006886">
    <property type="term" value="P:intracellular protein transport"/>
    <property type="evidence" value="ECO:0007669"/>
    <property type="project" value="InterPro"/>
</dbReference>
<feature type="coiled-coil region" evidence="4">
    <location>
        <begin position="913"/>
        <end position="982"/>
    </location>
</feature>
<evidence type="ECO:0000259" key="7">
    <source>
        <dbReference type="Pfam" id="PF04871"/>
    </source>
</evidence>
<protein>
    <recommendedName>
        <fullName evidence="10">Vesicle tethering protein Uso1/P115-like head domain-containing protein</fullName>
    </recommendedName>
</protein>
<accession>A0A830HX44</accession>
<dbReference type="InterPro" id="IPR011989">
    <property type="entry name" value="ARM-like"/>
</dbReference>
<dbReference type="GO" id="GO:0005783">
    <property type="term" value="C:endoplasmic reticulum"/>
    <property type="evidence" value="ECO:0007669"/>
    <property type="project" value="TreeGrafter"/>
</dbReference>
<dbReference type="Proteomes" id="UP000660262">
    <property type="component" value="Unassembled WGS sequence"/>
</dbReference>
<evidence type="ECO:0000259" key="6">
    <source>
        <dbReference type="Pfam" id="PF04869"/>
    </source>
</evidence>
<dbReference type="GO" id="GO:0006888">
    <property type="term" value="P:endoplasmic reticulum to Golgi vesicle-mediated transport"/>
    <property type="evidence" value="ECO:0007669"/>
    <property type="project" value="TreeGrafter"/>
</dbReference>
<comment type="caution">
    <text evidence="8">The sequence shown here is derived from an EMBL/GenBank/DDBJ whole genome shotgun (WGS) entry which is preliminary data.</text>
</comment>
<feature type="region of interest" description="Disordered" evidence="5">
    <location>
        <begin position="306"/>
        <end position="351"/>
    </location>
</feature>
<feature type="compositionally biased region" description="Low complexity" evidence="5">
    <location>
        <begin position="310"/>
        <end position="341"/>
    </location>
</feature>
<evidence type="ECO:0000256" key="4">
    <source>
        <dbReference type="SAM" id="Coils"/>
    </source>
</evidence>
<feature type="region of interest" description="Disordered" evidence="5">
    <location>
        <begin position="872"/>
        <end position="907"/>
    </location>
</feature>
<evidence type="ECO:0000256" key="5">
    <source>
        <dbReference type="SAM" id="MobiDB-lite"/>
    </source>
</evidence>
<feature type="domain" description="Vesicle tethering protein Uso1/P115-like head" evidence="6">
    <location>
        <begin position="518"/>
        <end position="711"/>
    </location>
</feature>
<dbReference type="InterPro" id="IPR016024">
    <property type="entry name" value="ARM-type_fold"/>
</dbReference>
<comment type="subcellular location">
    <subcellularLocation>
        <location evidence="1">Golgi apparatus</location>
    </subcellularLocation>
</comment>
<dbReference type="GO" id="GO:0048211">
    <property type="term" value="P:Golgi vesicle docking"/>
    <property type="evidence" value="ECO:0007669"/>
    <property type="project" value="TreeGrafter"/>
</dbReference>
<dbReference type="PANTHER" id="PTHR10013:SF0">
    <property type="entry name" value="GENERAL VESICULAR TRANSPORT FACTOR P115"/>
    <property type="match status" value="1"/>
</dbReference>
<feature type="domain" description="Uso1/p115-like vesicle tethering protein C-terminal" evidence="7">
    <location>
        <begin position="948"/>
        <end position="1090"/>
    </location>
</feature>
<dbReference type="InterPro" id="IPR024095">
    <property type="entry name" value="Vesicle_P115"/>
</dbReference>
<keyword evidence="3 4" id="KW-0175">Coiled coil</keyword>
<dbReference type="AlphaFoldDB" id="A0A830HX44"/>
<dbReference type="InterPro" id="IPR006955">
    <property type="entry name" value="Uso1_p115_C"/>
</dbReference>
<dbReference type="GO" id="GO:0000139">
    <property type="term" value="C:Golgi membrane"/>
    <property type="evidence" value="ECO:0007669"/>
    <property type="project" value="InterPro"/>
</dbReference>
<sequence length="1092" mass="112730">MNSLLTTLGDVSSKILMGAGADDDDDDGGAEALLERVANSVLAEDRRSALSELRDVVAERVAAQIAVGSIGYPTLLTVLRDESEDLDMVRSALEVLVATLGGGPGSGAGGGGGGGEQNLEGEHEGSPAEQSRRGSAVPQTASVNAEMFTRELGSVSLLLRTLEEEDFYVRYHTLQTLNALVPTSAARLQESIMTHPVGMGRLVDMLLEREVIRNEALLLLTGLSRVSEEAQKILVFEGTLERLFNIAREEGAAEGGVVVQDCLELLCNLLRESAPNQMFFRESGFAPQLVSLLNVCSSGGGGGSGGSGGLASSTAASMAPAPVPSDGAADGSPDASAKGASTASDSSRHILPSSHQPAAIAANAQRDSILLVALEAFALLVQAPPFAPNASGQALKKECACNQPALVKAGALEVVANLAVGRNSGAFLAAVRAAALSCLSLLVRECRVAQDRLGNLEIGDAAATSGATDMDGVFGAAEVAALNSYLGGGSHQSPSAGAGKPALYLVLQRSLFAPARTERAAASGVIRSYCDDNEEGQTLLVTTLTPVAADDVGSESETFGTLLASSLASGDLRQGHRACAVLSFLLANNEITKEKMLRTPIDLTADVAEDAHLLPRVVKSLRRALGDGAKAADTSIGRDAAAVQVSLLRLLYVWMDGCPAAVSAFLASPGHLPLLADVIAGRDTRVGPESAVHVKGLAAAVAGCCVVFNASRTKGASGGDAAFRADASTVLDVISTRVGVSEFFAVMESLLKVAKTNVHNANVRRTPMPHRRSAAAAPPTLSDVDDGDVDANSIETAITYERSFVESLQTFESACRQAVVDVYARPASTITDAGGDAAAGISDLSAAQAFIRRQASDLNELRLRNASLAEQLSRNHTTSSGPSSSSMLAGTNGSEGGDGADATPAGGETSALVAAAERRASELSSQLSEAKAQAASSAALSESTNERAAAAEAALAKAEARAAKAEADLQDLAGAYNALEQASFEREAAARSERSSSTAAPPSGGKWYDEGQLDVQIATAKEEAANAARAEAEEEMGDLLVCLGQEEAKVERLREALAERGMTEEQVDEMLCDIGADEEEEDDEEDDEEEES</sequence>
<evidence type="ECO:0000313" key="9">
    <source>
        <dbReference type="Proteomes" id="UP000660262"/>
    </source>
</evidence>
<dbReference type="OrthoDB" id="198977at2759"/>
<dbReference type="InterPro" id="IPR006953">
    <property type="entry name" value="Vesicle_Uso1_P115_head"/>
</dbReference>
<evidence type="ECO:0008006" key="10">
    <source>
        <dbReference type="Google" id="ProtNLM"/>
    </source>
</evidence>
<feature type="region of interest" description="Disordered" evidence="5">
    <location>
        <begin position="103"/>
        <end position="140"/>
    </location>
</feature>